<keyword evidence="2" id="KW-1185">Reference proteome</keyword>
<protein>
    <submittedName>
        <fullName evidence="1">Mucin-3A like</fullName>
    </submittedName>
</protein>
<reference evidence="1" key="2">
    <citation type="submission" date="2023-05" db="EMBL/GenBank/DDBJ databases">
        <authorList>
            <person name="Schelkunov M.I."/>
        </authorList>
    </citation>
    <scope>NUCLEOTIDE SEQUENCE</scope>
    <source>
        <strain evidence="1">Hsosn_3</strain>
        <tissue evidence="1">Leaf</tissue>
    </source>
</reference>
<dbReference type="Proteomes" id="UP001237642">
    <property type="component" value="Unassembled WGS sequence"/>
</dbReference>
<dbReference type="AlphaFoldDB" id="A0AAD8IJZ0"/>
<gene>
    <name evidence="1" type="ORF">POM88_015124</name>
</gene>
<dbReference type="EMBL" id="JAUIZM010000004">
    <property type="protein sequence ID" value="KAK1386946.1"/>
    <property type="molecule type" value="Genomic_DNA"/>
</dbReference>
<organism evidence="1 2">
    <name type="scientific">Heracleum sosnowskyi</name>
    <dbReference type="NCBI Taxonomy" id="360622"/>
    <lineage>
        <taxon>Eukaryota</taxon>
        <taxon>Viridiplantae</taxon>
        <taxon>Streptophyta</taxon>
        <taxon>Embryophyta</taxon>
        <taxon>Tracheophyta</taxon>
        <taxon>Spermatophyta</taxon>
        <taxon>Magnoliopsida</taxon>
        <taxon>eudicotyledons</taxon>
        <taxon>Gunneridae</taxon>
        <taxon>Pentapetalae</taxon>
        <taxon>asterids</taxon>
        <taxon>campanulids</taxon>
        <taxon>Apiales</taxon>
        <taxon>Apiaceae</taxon>
        <taxon>Apioideae</taxon>
        <taxon>apioid superclade</taxon>
        <taxon>Tordylieae</taxon>
        <taxon>Tordyliinae</taxon>
        <taxon>Heracleum</taxon>
    </lineage>
</organism>
<sequence length="109" mass="12914">MKRQRSVTVNEAQIPTKMAKRMKIEEEVVVGERMDYMAVQAGEMELMEWEEWCSSSNVWMVGDEQMSWGTCWFPCWGIEFMGEAYDDLYNDVVWDDDIWDLKGIKEIPN</sequence>
<name>A0AAD8IJZ0_9APIA</name>
<reference evidence="1" key="1">
    <citation type="submission" date="2023-02" db="EMBL/GenBank/DDBJ databases">
        <title>Genome of toxic invasive species Heracleum sosnowskyi carries increased number of genes despite the absence of recent whole-genome duplications.</title>
        <authorList>
            <person name="Schelkunov M."/>
            <person name="Shtratnikova V."/>
            <person name="Makarenko M."/>
            <person name="Klepikova A."/>
            <person name="Omelchenko D."/>
            <person name="Novikova G."/>
            <person name="Obukhova E."/>
            <person name="Bogdanov V."/>
            <person name="Penin A."/>
            <person name="Logacheva M."/>
        </authorList>
    </citation>
    <scope>NUCLEOTIDE SEQUENCE</scope>
    <source>
        <strain evidence="1">Hsosn_3</strain>
        <tissue evidence="1">Leaf</tissue>
    </source>
</reference>
<accession>A0AAD8IJZ0</accession>
<proteinExistence type="predicted"/>
<evidence type="ECO:0000313" key="1">
    <source>
        <dbReference type="EMBL" id="KAK1386946.1"/>
    </source>
</evidence>
<comment type="caution">
    <text evidence="1">The sequence shown here is derived from an EMBL/GenBank/DDBJ whole genome shotgun (WGS) entry which is preliminary data.</text>
</comment>
<evidence type="ECO:0000313" key="2">
    <source>
        <dbReference type="Proteomes" id="UP001237642"/>
    </source>
</evidence>